<reference evidence="2 3" key="1">
    <citation type="submission" date="2020-01" db="EMBL/GenBank/DDBJ databases">
        <authorList>
            <consortium name="DOE Joint Genome Institute"/>
            <person name="Haridas S."/>
            <person name="Albert R."/>
            <person name="Binder M."/>
            <person name="Bloem J."/>
            <person name="Labutti K."/>
            <person name="Salamov A."/>
            <person name="Andreopoulos B."/>
            <person name="Baker S.E."/>
            <person name="Barry K."/>
            <person name="Bills G."/>
            <person name="Bluhm B.H."/>
            <person name="Cannon C."/>
            <person name="Castanera R."/>
            <person name="Culley D.E."/>
            <person name="Daum C."/>
            <person name="Ezra D."/>
            <person name="Gonzalez J.B."/>
            <person name="Henrissat B."/>
            <person name="Kuo A."/>
            <person name="Liang C."/>
            <person name="Lipzen A."/>
            <person name="Lutzoni F."/>
            <person name="Magnuson J."/>
            <person name="Mondo S."/>
            <person name="Nolan M."/>
            <person name="Ohm R."/>
            <person name="Pangilinan J."/>
            <person name="Park H.-J.H."/>
            <person name="Ramirez L."/>
            <person name="Alfaro M."/>
            <person name="Sun H."/>
            <person name="Tritt A."/>
            <person name="Yoshinaga Y."/>
            <person name="Zwiers L.-H.L."/>
            <person name="Turgeon B.G."/>
            <person name="Goodwin S.B."/>
            <person name="Spatafora J.W."/>
            <person name="Crous P.W."/>
            <person name="Grigoriev I.V."/>
        </authorList>
    </citation>
    <scope>NUCLEOTIDE SEQUENCE [LARGE SCALE GENOMIC DNA]</scope>
    <source>
        <strain evidence="2 3">CBS 611.86</strain>
    </source>
</reference>
<gene>
    <name evidence="2" type="ORF">BDV95DRAFT_591450</name>
</gene>
<organism evidence="2 3">
    <name type="scientific">Massariosphaeria phaeospora</name>
    <dbReference type="NCBI Taxonomy" id="100035"/>
    <lineage>
        <taxon>Eukaryota</taxon>
        <taxon>Fungi</taxon>
        <taxon>Dikarya</taxon>
        <taxon>Ascomycota</taxon>
        <taxon>Pezizomycotina</taxon>
        <taxon>Dothideomycetes</taxon>
        <taxon>Pleosporomycetidae</taxon>
        <taxon>Pleosporales</taxon>
        <taxon>Pleosporales incertae sedis</taxon>
        <taxon>Massariosphaeria</taxon>
    </lineage>
</organism>
<feature type="transmembrane region" description="Helical" evidence="1">
    <location>
        <begin position="466"/>
        <end position="486"/>
    </location>
</feature>
<evidence type="ECO:0000313" key="2">
    <source>
        <dbReference type="EMBL" id="KAF2876062.1"/>
    </source>
</evidence>
<protein>
    <submittedName>
        <fullName evidence="2">Uncharacterized protein</fullName>
    </submittedName>
</protein>
<keyword evidence="3" id="KW-1185">Reference proteome</keyword>
<dbReference type="AlphaFoldDB" id="A0A7C8ML35"/>
<accession>A0A7C8ML35</accession>
<feature type="transmembrane region" description="Helical" evidence="1">
    <location>
        <begin position="409"/>
        <end position="431"/>
    </location>
</feature>
<keyword evidence="1" id="KW-0472">Membrane</keyword>
<proteinExistence type="predicted"/>
<sequence length="540" mass="61615">MFWFLSAFVDARRVQIRPSHFFVSVFNHHLTSLTPTPCLTHTNFSLSTPPAQLANMFRKFTTKTAVREEPMPVRPHLQAYASSLDTTSEEEEDECVYLNEFSDGEPFPELSDAYVSEDMDATYRDRGAAKPDQQGYSILLMLVLALYYMIKKEDYTFAAVMVPALVLLTRPVSIPVVSYISSLLAHLPACRSPRSARETYTGLYFALLGIFAPSPVSSIVYTFFVLQTNNWVLYPPMQDSFLLEALFLLWGFAAQNWWAAGGHLARVLSFLLLLLLLDEVEVDCERVAAAISGGTHGDGNSRKRKARASRDLDALYRGEDAPSSLNRENDPYPFYIPSSSSSSSSNFSDSYADFAASPRPLSHYLWAYFHTYIFPHRPLHRHPHRTWSEALINTSARFLRLAWTYSNTYLYVAYVYTPAAYMLLNAVLTILGPWRQQSWHDAQQRLRVVEDTPEGRKWHAFVGSRFWSWVALSLIEAFGLESWVWIRLGVERLPWYVAGWVPVRYAVQVWIVGVGWPVVKHGFEWLKQVGIAEIGRLLEA</sequence>
<dbReference type="EMBL" id="JAADJZ010000004">
    <property type="protein sequence ID" value="KAF2876062.1"/>
    <property type="molecule type" value="Genomic_DNA"/>
</dbReference>
<feature type="transmembrane region" description="Helical" evidence="1">
    <location>
        <begin position="134"/>
        <end position="150"/>
    </location>
</feature>
<keyword evidence="1" id="KW-1133">Transmembrane helix</keyword>
<keyword evidence="1" id="KW-0812">Transmembrane</keyword>
<feature type="transmembrane region" description="Helical" evidence="1">
    <location>
        <begin position="202"/>
        <end position="226"/>
    </location>
</feature>
<dbReference type="Proteomes" id="UP000481861">
    <property type="component" value="Unassembled WGS sequence"/>
</dbReference>
<evidence type="ECO:0000256" key="1">
    <source>
        <dbReference type="SAM" id="Phobius"/>
    </source>
</evidence>
<comment type="caution">
    <text evidence="2">The sequence shown here is derived from an EMBL/GenBank/DDBJ whole genome shotgun (WGS) entry which is preliminary data.</text>
</comment>
<name>A0A7C8ML35_9PLEO</name>
<evidence type="ECO:0000313" key="3">
    <source>
        <dbReference type="Proteomes" id="UP000481861"/>
    </source>
</evidence>
<feature type="transmembrane region" description="Helical" evidence="1">
    <location>
        <begin position="156"/>
        <end position="181"/>
    </location>
</feature>